<dbReference type="InterPro" id="IPR009057">
    <property type="entry name" value="Homeodomain-like_sf"/>
</dbReference>
<dbReference type="InterPro" id="IPR036388">
    <property type="entry name" value="WH-like_DNA-bd_sf"/>
</dbReference>
<proteinExistence type="predicted"/>
<name>A0A1H1I9N7_9BURK</name>
<dbReference type="RefSeq" id="WP_074769344.1">
    <property type="nucleotide sequence ID" value="NZ_FNKP01000002.1"/>
</dbReference>
<evidence type="ECO:0000313" key="1">
    <source>
        <dbReference type="EMBL" id="SDR34372.1"/>
    </source>
</evidence>
<sequence>MPSRTEELPSVMRRMAAGRMLVDGASVNEVAEALHLSTDTVRKYRSIIADGGLEALQKMSVGGRSPLLDGAAMQWIAAALNGSACEHGFPTDAWTNARLRELIKTRFGVSYSRVYTWQLATNLGLGHRLSKSSR</sequence>
<dbReference type="Gene3D" id="1.10.10.10">
    <property type="entry name" value="Winged helix-like DNA-binding domain superfamily/Winged helix DNA-binding domain"/>
    <property type="match status" value="1"/>
</dbReference>
<organism evidence="1 2">
    <name type="scientific">Paraburkholderia fungorum</name>
    <dbReference type="NCBI Taxonomy" id="134537"/>
    <lineage>
        <taxon>Bacteria</taxon>
        <taxon>Pseudomonadati</taxon>
        <taxon>Pseudomonadota</taxon>
        <taxon>Betaproteobacteria</taxon>
        <taxon>Burkholderiales</taxon>
        <taxon>Burkholderiaceae</taxon>
        <taxon>Paraburkholderia</taxon>
    </lineage>
</organism>
<dbReference type="AlphaFoldDB" id="A0A1H1I9N7"/>
<protein>
    <submittedName>
        <fullName evidence="1">Transposase</fullName>
    </submittedName>
</protein>
<keyword evidence="2" id="KW-1185">Reference proteome</keyword>
<accession>A0A1H1I9N7</accession>
<dbReference type="OrthoDB" id="9065453at2"/>
<gene>
    <name evidence="1" type="ORF">SAMN05443245_4865</name>
</gene>
<dbReference type="EMBL" id="FNKP01000002">
    <property type="protein sequence ID" value="SDR34372.1"/>
    <property type="molecule type" value="Genomic_DNA"/>
</dbReference>
<reference evidence="2" key="1">
    <citation type="submission" date="2016-10" db="EMBL/GenBank/DDBJ databases">
        <authorList>
            <person name="Varghese N."/>
        </authorList>
    </citation>
    <scope>NUCLEOTIDE SEQUENCE [LARGE SCALE GENOMIC DNA]</scope>
    <source>
        <strain evidence="2">GAS106B</strain>
    </source>
</reference>
<evidence type="ECO:0000313" key="2">
    <source>
        <dbReference type="Proteomes" id="UP000183487"/>
    </source>
</evidence>
<dbReference type="Pfam" id="PF13551">
    <property type="entry name" value="HTH_29"/>
    <property type="match status" value="1"/>
</dbReference>
<dbReference type="SUPFAM" id="SSF46689">
    <property type="entry name" value="Homeodomain-like"/>
    <property type="match status" value="1"/>
</dbReference>
<dbReference type="Proteomes" id="UP000183487">
    <property type="component" value="Unassembled WGS sequence"/>
</dbReference>